<dbReference type="EC" id="1.14.14.154" evidence="19"/>
<dbReference type="Proteomes" id="UP000324705">
    <property type="component" value="Chromosome 5A"/>
</dbReference>
<evidence type="ECO:0000256" key="20">
    <source>
        <dbReference type="ARBA" id="ARBA00042370"/>
    </source>
</evidence>
<evidence type="ECO:0000256" key="10">
    <source>
        <dbReference type="ARBA" id="ARBA00023002"/>
    </source>
</evidence>
<comment type="catalytic activity">
    <reaction evidence="23">
        <text>a 14alpha-methyl steroid + 3 reduced [NADPH--hemoprotein reductase] + 3 O2 = a Delta(14) steroid + formate + 3 oxidized [NADPH--hemoprotein reductase] + 4 H2O + 4 H(+)</text>
        <dbReference type="Rhea" id="RHEA:54028"/>
        <dbReference type="Rhea" id="RHEA-COMP:11964"/>
        <dbReference type="Rhea" id="RHEA-COMP:11965"/>
        <dbReference type="ChEBI" id="CHEBI:15377"/>
        <dbReference type="ChEBI" id="CHEBI:15378"/>
        <dbReference type="ChEBI" id="CHEBI:15379"/>
        <dbReference type="ChEBI" id="CHEBI:15740"/>
        <dbReference type="ChEBI" id="CHEBI:57618"/>
        <dbReference type="ChEBI" id="CHEBI:58210"/>
        <dbReference type="ChEBI" id="CHEBI:138029"/>
        <dbReference type="ChEBI" id="CHEBI:138031"/>
        <dbReference type="EC" id="1.14.14.154"/>
    </reaction>
</comment>
<evidence type="ECO:0000256" key="19">
    <source>
        <dbReference type="ARBA" id="ARBA00038974"/>
    </source>
</evidence>
<organism evidence="27 28">
    <name type="scientific">Triticum turgidum subsp. durum</name>
    <name type="common">Durum wheat</name>
    <name type="synonym">Triticum durum</name>
    <dbReference type="NCBI Taxonomy" id="4567"/>
    <lineage>
        <taxon>Eukaryota</taxon>
        <taxon>Viridiplantae</taxon>
        <taxon>Streptophyta</taxon>
        <taxon>Embryophyta</taxon>
        <taxon>Tracheophyta</taxon>
        <taxon>Spermatophyta</taxon>
        <taxon>Magnoliopsida</taxon>
        <taxon>Liliopsida</taxon>
        <taxon>Poales</taxon>
        <taxon>Poaceae</taxon>
        <taxon>BOP clade</taxon>
        <taxon>Pooideae</taxon>
        <taxon>Triticodae</taxon>
        <taxon>Triticeae</taxon>
        <taxon>Triticinae</taxon>
        <taxon>Triticum</taxon>
    </lineage>
</organism>
<accession>A0A9R0WIP6</accession>
<dbReference type="InterPro" id="IPR050529">
    <property type="entry name" value="CYP450_sterol_14alpha_dmase"/>
</dbReference>
<evidence type="ECO:0000256" key="1">
    <source>
        <dbReference type="ARBA" id="ARBA00001971"/>
    </source>
</evidence>
<dbReference type="AlphaFoldDB" id="A0A9R0WIP6"/>
<dbReference type="Gene3D" id="1.10.630.10">
    <property type="entry name" value="Cytochrome P450"/>
    <property type="match status" value="1"/>
</dbReference>
<sequence length="537" mass="60446">MEMASSAKWFAVALVFITVILLRVIRGRRMAAAPASEKPPPPVVNGFALLGLLPRLLTMDLRTKINCLHDKYGSVFTVSPFGLTNVTFLIGPEVQSHFFQGLESEINHGNLLEFLVPMFGQEIGQGVDAATRTEQSRFYLDALKQSKLRRHLDPMLQEVESYFGKWGLEGEVDLKHEFEELLMLISSRCLLGKEVREKMFDEFYKLFRDVENGVNMISVFFPYIPIPANRRRDKARLKLIELLSGTVRSRKSSPSVEEDVLQRLIDSKYKDGRSTTETEVTGMIIALIFGGKHTSSLASTWTGACLLTHPKFLAAASQEQKEIMMKYEDKIEYDALLEMNTLHNCIKEALRLNPPTTMLVRKALKHFTVRTRQGQEYGIPKGHTLASPIIQNNYLPYIYKDPEVYDPDRFGPVRQEDVVGGKFSYTSFGGGRHFCSGDAYAYMQVKVIWSHLLNNFDLKLLSPYPKTDWSKLIPEPQGNMMIPHSTTIAVVQQRQGRAGNHAIETGVQRASTMGAWDMPPGSTTAGPDGMGMIAPEE</sequence>
<evidence type="ECO:0000256" key="8">
    <source>
        <dbReference type="ARBA" id="ARBA00022723"/>
    </source>
</evidence>
<dbReference type="InterPro" id="IPR036396">
    <property type="entry name" value="Cyt_P450_sf"/>
</dbReference>
<evidence type="ECO:0000256" key="17">
    <source>
        <dbReference type="ARBA" id="ARBA00023221"/>
    </source>
</evidence>
<dbReference type="CDD" id="cd11042">
    <property type="entry name" value="CYP51-like"/>
    <property type="match status" value="1"/>
</dbReference>
<evidence type="ECO:0000256" key="15">
    <source>
        <dbReference type="ARBA" id="ARBA00023136"/>
    </source>
</evidence>
<dbReference type="InterPro" id="IPR002403">
    <property type="entry name" value="Cyt_P450_E_grp-IV"/>
</dbReference>
<evidence type="ECO:0000256" key="23">
    <source>
        <dbReference type="ARBA" id="ARBA00051013"/>
    </source>
</evidence>
<keyword evidence="16" id="KW-1207">Sterol metabolism</keyword>
<name>A0A9R0WIP6_TRITD</name>
<keyword evidence="10" id="KW-0560">Oxidoreductase</keyword>
<reference evidence="27 28" key="1">
    <citation type="submission" date="2017-09" db="EMBL/GenBank/DDBJ databases">
        <authorList>
            <consortium name="International Durum Wheat Genome Sequencing Consortium (IDWGSC)"/>
            <person name="Milanesi L."/>
        </authorList>
    </citation>
    <scope>NUCLEOTIDE SEQUENCE [LARGE SCALE GENOMIC DNA]</scope>
    <source>
        <strain evidence="28">cv. Svevo</strain>
    </source>
</reference>
<dbReference type="GO" id="GO:0008398">
    <property type="term" value="F:sterol 14-demethylase activity"/>
    <property type="evidence" value="ECO:0007669"/>
    <property type="project" value="UniProtKB-EC"/>
</dbReference>
<evidence type="ECO:0000256" key="4">
    <source>
        <dbReference type="ARBA" id="ARBA00022516"/>
    </source>
</evidence>
<keyword evidence="9" id="KW-0752">Steroid biosynthesis</keyword>
<comment type="function">
    <text evidence="24">Catalyzes the 14-alpha demethylation of obtusifoliol to 4 alpha-methyl-5 alpha-ergosta-8,14,24(28)-trien-3 beta-ol.</text>
</comment>
<dbReference type="PANTHER" id="PTHR24304">
    <property type="entry name" value="CYTOCHROME P450 FAMILY 7"/>
    <property type="match status" value="1"/>
</dbReference>
<dbReference type="GO" id="GO:0005506">
    <property type="term" value="F:iron ion binding"/>
    <property type="evidence" value="ECO:0007669"/>
    <property type="project" value="InterPro"/>
</dbReference>
<comment type="pathway">
    <text evidence="18">Steroid biosynthesis; zymosterol biosynthesis; zymosterol from lanosterol: step 1/6.</text>
</comment>
<dbReference type="EMBL" id="LT934119">
    <property type="protein sequence ID" value="VAI12059.1"/>
    <property type="molecule type" value="Genomic_DNA"/>
</dbReference>
<evidence type="ECO:0000256" key="11">
    <source>
        <dbReference type="ARBA" id="ARBA00023004"/>
    </source>
</evidence>
<dbReference type="GO" id="GO:0016020">
    <property type="term" value="C:membrane"/>
    <property type="evidence" value="ECO:0007669"/>
    <property type="project" value="UniProtKB-SubCell"/>
</dbReference>
<proteinExistence type="inferred from homology"/>
<evidence type="ECO:0000256" key="14">
    <source>
        <dbReference type="ARBA" id="ARBA00023098"/>
    </source>
</evidence>
<dbReference type="GO" id="GO:0016126">
    <property type="term" value="P:sterol biosynthetic process"/>
    <property type="evidence" value="ECO:0007669"/>
    <property type="project" value="UniProtKB-KW"/>
</dbReference>
<dbReference type="GO" id="GO:0008168">
    <property type="term" value="F:methyltransferase activity"/>
    <property type="evidence" value="ECO:0007669"/>
    <property type="project" value="UniProtKB-KW"/>
</dbReference>
<protein>
    <recommendedName>
        <fullName evidence="25">Obtusifoliol 14-alpha demethylase</fullName>
        <ecNumber evidence="19">1.14.14.154</ecNumber>
    </recommendedName>
    <alternativeName>
        <fullName evidence="20">CYPLI</fullName>
    </alternativeName>
    <alternativeName>
        <fullName evidence="22">Cytochrome P450 51</fullName>
    </alternativeName>
    <alternativeName>
        <fullName evidence="21">Cytochrome P450-LIA1</fullName>
    </alternativeName>
</protein>
<evidence type="ECO:0000313" key="27">
    <source>
        <dbReference type="EMBL" id="VAI12059.1"/>
    </source>
</evidence>
<keyword evidence="28" id="KW-1185">Reference proteome</keyword>
<keyword evidence="15" id="KW-0472">Membrane</keyword>
<gene>
    <name evidence="27" type="ORF">TRITD_5Av1G002510</name>
</gene>
<keyword evidence="11 26" id="KW-0408">Iron</keyword>
<dbReference type="GO" id="GO:0032259">
    <property type="term" value="P:methylation"/>
    <property type="evidence" value="ECO:0007669"/>
    <property type="project" value="UniProtKB-KW"/>
</dbReference>
<keyword evidence="7" id="KW-0808">Transferase</keyword>
<keyword evidence="4" id="KW-0444">Lipid biosynthesis</keyword>
<evidence type="ECO:0000256" key="16">
    <source>
        <dbReference type="ARBA" id="ARBA00023166"/>
    </source>
</evidence>
<dbReference type="PRINTS" id="PR00465">
    <property type="entry name" value="EP450IV"/>
</dbReference>
<keyword evidence="6 26" id="KW-0349">Heme</keyword>
<evidence type="ECO:0000256" key="13">
    <source>
        <dbReference type="ARBA" id="ARBA00023033"/>
    </source>
</evidence>
<evidence type="ECO:0000256" key="21">
    <source>
        <dbReference type="ARBA" id="ARBA00042513"/>
    </source>
</evidence>
<comment type="subcellular location">
    <subcellularLocation>
        <location evidence="2">Membrane</location>
        <topology evidence="2">Single-pass membrane protein</topology>
    </subcellularLocation>
</comment>
<keyword evidence="5" id="KW-0489">Methyltransferase</keyword>
<evidence type="ECO:0000256" key="9">
    <source>
        <dbReference type="ARBA" id="ARBA00022955"/>
    </source>
</evidence>
<keyword evidence="8 26" id="KW-0479">Metal-binding</keyword>
<evidence type="ECO:0000256" key="22">
    <source>
        <dbReference type="ARBA" id="ARBA00042983"/>
    </source>
</evidence>
<keyword evidence="12" id="KW-0756">Sterol biosynthesis</keyword>
<evidence type="ECO:0000256" key="26">
    <source>
        <dbReference type="PIRSR" id="PIRSR602403-1"/>
    </source>
</evidence>
<dbReference type="GO" id="GO:0020037">
    <property type="term" value="F:heme binding"/>
    <property type="evidence" value="ECO:0007669"/>
    <property type="project" value="InterPro"/>
</dbReference>
<evidence type="ECO:0000256" key="3">
    <source>
        <dbReference type="ARBA" id="ARBA00010617"/>
    </source>
</evidence>
<comment type="similarity">
    <text evidence="3">Belongs to the cytochrome P450 family.</text>
</comment>
<dbReference type="Pfam" id="PF00067">
    <property type="entry name" value="p450"/>
    <property type="match status" value="1"/>
</dbReference>
<dbReference type="OMA" id="GRAGNHA"/>
<evidence type="ECO:0000256" key="24">
    <source>
        <dbReference type="ARBA" id="ARBA00058467"/>
    </source>
</evidence>
<evidence type="ECO:0000256" key="18">
    <source>
        <dbReference type="ARBA" id="ARBA00037887"/>
    </source>
</evidence>
<dbReference type="FunFam" id="1.10.630.10:FF:000028">
    <property type="entry name" value="Cytochrome p450 51g1"/>
    <property type="match status" value="1"/>
</dbReference>
<evidence type="ECO:0000256" key="2">
    <source>
        <dbReference type="ARBA" id="ARBA00004167"/>
    </source>
</evidence>
<evidence type="ECO:0000256" key="7">
    <source>
        <dbReference type="ARBA" id="ARBA00022679"/>
    </source>
</evidence>
<keyword evidence="13" id="KW-0503">Monooxygenase</keyword>
<keyword evidence="17" id="KW-0753">Steroid metabolism</keyword>
<dbReference type="Gramene" id="TRITD5Av1G002510.1">
    <property type="protein sequence ID" value="TRITD5Av1G002510.1"/>
    <property type="gene ID" value="TRITD5Av1G002510"/>
</dbReference>
<evidence type="ECO:0000313" key="28">
    <source>
        <dbReference type="Proteomes" id="UP000324705"/>
    </source>
</evidence>
<evidence type="ECO:0000256" key="25">
    <source>
        <dbReference type="ARBA" id="ARBA00072797"/>
    </source>
</evidence>
<comment type="cofactor">
    <cofactor evidence="1 26">
        <name>heme</name>
        <dbReference type="ChEBI" id="CHEBI:30413"/>
    </cofactor>
</comment>
<evidence type="ECO:0000256" key="6">
    <source>
        <dbReference type="ARBA" id="ARBA00022617"/>
    </source>
</evidence>
<dbReference type="PANTHER" id="PTHR24304:SF2">
    <property type="entry name" value="24-HYDROXYCHOLESTEROL 7-ALPHA-HYDROXYLASE"/>
    <property type="match status" value="1"/>
</dbReference>
<evidence type="ECO:0000256" key="12">
    <source>
        <dbReference type="ARBA" id="ARBA00023011"/>
    </source>
</evidence>
<dbReference type="SUPFAM" id="SSF48264">
    <property type="entry name" value="Cytochrome P450"/>
    <property type="match status" value="1"/>
</dbReference>
<keyword evidence="14" id="KW-0443">Lipid metabolism</keyword>
<dbReference type="InterPro" id="IPR001128">
    <property type="entry name" value="Cyt_P450"/>
</dbReference>
<evidence type="ECO:0000256" key="5">
    <source>
        <dbReference type="ARBA" id="ARBA00022603"/>
    </source>
</evidence>
<feature type="binding site" description="axial binding residue" evidence="26">
    <location>
        <position position="435"/>
    </location>
    <ligand>
        <name>heme</name>
        <dbReference type="ChEBI" id="CHEBI:30413"/>
    </ligand>
    <ligandPart>
        <name>Fe</name>
        <dbReference type="ChEBI" id="CHEBI:18248"/>
    </ligandPart>
</feature>